<organism evidence="11 12">
    <name type="scientific">Streptomyces roseolilacinus</name>
    <dbReference type="NCBI Taxonomy" id="66904"/>
    <lineage>
        <taxon>Bacteria</taxon>
        <taxon>Bacillati</taxon>
        <taxon>Actinomycetota</taxon>
        <taxon>Actinomycetes</taxon>
        <taxon>Kitasatosporales</taxon>
        <taxon>Streptomycetaceae</taxon>
        <taxon>Streptomyces</taxon>
    </lineage>
</organism>
<dbReference type="PANTHER" id="PTHR43289:SF6">
    <property type="entry name" value="SERINE_THREONINE-PROTEIN KINASE NEKL-3"/>
    <property type="match status" value="1"/>
</dbReference>
<feature type="region of interest" description="Disordered" evidence="8">
    <location>
        <begin position="278"/>
        <end position="365"/>
    </location>
</feature>
<evidence type="ECO:0000256" key="8">
    <source>
        <dbReference type="SAM" id="MobiDB-lite"/>
    </source>
</evidence>
<dbReference type="InterPro" id="IPR008271">
    <property type="entry name" value="Ser/Thr_kinase_AS"/>
</dbReference>
<protein>
    <recommendedName>
        <fullName evidence="1">non-specific serine/threonine protein kinase</fullName>
        <ecNumber evidence="1">2.7.11.1</ecNumber>
    </recommendedName>
</protein>
<dbReference type="GO" id="GO:0005524">
    <property type="term" value="F:ATP binding"/>
    <property type="evidence" value="ECO:0007669"/>
    <property type="project" value="UniProtKB-UniRule"/>
</dbReference>
<evidence type="ECO:0000313" key="11">
    <source>
        <dbReference type="EMBL" id="GGQ13309.1"/>
    </source>
</evidence>
<dbReference type="Pfam" id="PF00069">
    <property type="entry name" value="Pkinase"/>
    <property type="match status" value="1"/>
</dbReference>
<dbReference type="Gene3D" id="3.30.200.20">
    <property type="entry name" value="Phosphorylase Kinase, domain 1"/>
    <property type="match status" value="1"/>
</dbReference>
<evidence type="ECO:0000256" key="1">
    <source>
        <dbReference type="ARBA" id="ARBA00012513"/>
    </source>
</evidence>
<feature type="compositionally biased region" description="Low complexity" evidence="8">
    <location>
        <begin position="335"/>
        <end position="344"/>
    </location>
</feature>
<keyword evidence="5" id="KW-0418">Kinase</keyword>
<dbReference type="PROSITE" id="PS00108">
    <property type="entry name" value="PROTEIN_KINASE_ST"/>
    <property type="match status" value="1"/>
</dbReference>
<reference evidence="11" key="1">
    <citation type="journal article" date="2014" name="Int. J. Syst. Evol. Microbiol.">
        <title>Complete genome sequence of Corynebacterium casei LMG S-19264T (=DSM 44701T), isolated from a smear-ripened cheese.</title>
        <authorList>
            <consortium name="US DOE Joint Genome Institute (JGI-PGF)"/>
            <person name="Walter F."/>
            <person name="Albersmeier A."/>
            <person name="Kalinowski J."/>
            <person name="Ruckert C."/>
        </authorList>
    </citation>
    <scope>NUCLEOTIDE SEQUENCE</scope>
    <source>
        <strain evidence="11">JCM 4335</strain>
    </source>
</reference>
<dbReference type="CDD" id="cd14014">
    <property type="entry name" value="STKc_PknB_like"/>
    <property type="match status" value="1"/>
</dbReference>
<dbReference type="FunFam" id="1.10.510.10:FF:000021">
    <property type="entry name" value="Serine/threonine protein kinase"/>
    <property type="match status" value="1"/>
</dbReference>
<keyword evidence="9" id="KW-1133">Transmembrane helix</keyword>
<keyword evidence="3" id="KW-0808">Transferase</keyword>
<feature type="compositionally biased region" description="Basic and acidic residues" evidence="8">
    <location>
        <begin position="446"/>
        <end position="474"/>
    </location>
</feature>
<dbReference type="PROSITE" id="PS50011">
    <property type="entry name" value="PROTEIN_KINASE_DOM"/>
    <property type="match status" value="1"/>
</dbReference>
<dbReference type="PANTHER" id="PTHR43289">
    <property type="entry name" value="MITOGEN-ACTIVATED PROTEIN KINASE KINASE KINASE 20-RELATED"/>
    <property type="match status" value="1"/>
</dbReference>
<dbReference type="Gene3D" id="1.10.510.10">
    <property type="entry name" value="Transferase(Phosphotransferase) domain 1"/>
    <property type="match status" value="1"/>
</dbReference>
<evidence type="ECO:0000256" key="4">
    <source>
        <dbReference type="ARBA" id="ARBA00022741"/>
    </source>
</evidence>
<evidence type="ECO:0000313" key="12">
    <source>
        <dbReference type="Proteomes" id="UP000654123"/>
    </source>
</evidence>
<keyword evidence="9" id="KW-0812">Transmembrane</keyword>
<feature type="binding site" evidence="7">
    <location>
        <position position="36"/>
    </location>
    <ligand>
        <name>ATP</name>
        <dbReference type="ChEBI" id="CHEBI:30616"/>
    </ligand>
</feature>
<keyword evidence="4 7" id="KW-0547">Nucleotide-binding</keyword>
<keyword evidence="2" id="KW-0723">Serine/threonine-protein kinase</keyword>
<reference evidence="11" key="2">
    <citation type="submission" date="2020-09" db="EMBL/GenBank/DDBJ databases">
        <authorList>
            <person name="Sun Q."/>
            <person name="Ohkuma M."/>
        </authorList>
    </citation>
    <scope>NUCLEOTIDE SEQUENCE</scope>
    <source>
        <strain evidence="11">JCM 4335</strain>
    </source>
</reference>
<evidence type="ECO:0000259" key="10">
    <source>
        <dbReference type="PROSITE" id="PS50011"/>
    </source>
</evidence>
<comment type="caution">
    <text evidence="11">The sequence shown here is derived from an EMBL/GenBank/DDBJ whole genome shotgun (WGS) entry which is preliminary data.</text>
</comment>
<feature type="region of interest" description="Disordered" evidence="8">
    <location>
        <begin position="400"/>
        <end position="474"/>
    </location>
</feature>
<dbReference type="Proteomes" id="UP000654123">
    <property type="component" value="Unassembled WGS sequence"/>
</dbReference>
<gene>
    <name evidence="11" type="ORF">GCM10010249_35100</name>
</gene>
<evidence type="ECO:0000256" key="9">
    <source>
        <dbReference type="SAM" id="Phobius"/>
    </source>
</evidence>
<evidence type="ECO:0000256" key="7">
    <source>
        <dbReference type="PROSITE-ProRule" id="PRU10141"/>
    </source>
</evidence>
<accession>A0A918B3J9</accession>
<keyword evidence="12" id="KW-1185">Reference proteome</keyword>
<dbReference type="InterPro" id="IPR017441">
    <property type="entry name" value="Protein_kinase_ATP_BS"/>
</dbReference>
<proteinExistence type="predicted"/>
<sequence>MLIAERYRLREPIGRGAMGEVWRAYDETLARPVAIKLLLTQESDPTAVQRFRLEARTAGRLNHPHVVSVLDFGEHDGRLFLVMELVEGGSLARLLKERGPLPAEEAAGITAQAAAGLAAAHQQGVVHRDIKPANLLLDADGSLKIGDFGIARFLDDPSAALTGTGQIVGTGLYLAPERALGKPAAPASDVYALGCVLYQLVTGRPPFQADSSIAILHQHLDAAVEPPSRLGFAVPSGFEEYLLRLLAKRPEERPTAHQVAGWFAGGSWRRSAAPLPSAVPLHPAQAPLPSAVPPPPARRSPAAGPVPPTAGLPPVGGPTAGLPPVGRPPVGGPTTGLPSAGRPPVGRPRARVAPSSGAADRKLSRRGGLVVAVTGSVVFLAAMLAGLALFSPDDDLTAPTGPGSGATVPAATPLGRTAPSSPAVAPDGSRQTPPPPTASATADPQEVPREERRQEDEGGKSGKDREKHKEKDDD</sequence>
<evidence type="ECO:0000256" key="6">
    <source>
        <dbReference type="ARBA" id="ARBA00022840"/>
    </source>
</evidence>
<dbReference type="PROSITE" id="PS00107">
    <property type="entry name" value="PROTEIN_KINASE_ATP"/>
    <property type="match status" value="1"/>
</dbReference>
<dbReference type="InterPro" id="IPR000719">
    <property type="entry name" value="Prot_kinase_dom"/>
</dbReference>
<keyword evidence="6 7" id="KW-0067">ATP-binding</keyword>
<keyword evidence="9" id="KW-0472">Membrane</keyword>
<evidence type="ECO:0000256" key="2">
    <source>
        <dbReference type="ARBA" id="ARBA00022527"/>
    </source>
</evidence>
<feature type="transmembrane region" description="Helical" evidence="9">
    <location>
        <begin position="369"/>
        <end position="390"/>
    </location>
</feature>
<feature type="compositionally biased region" description="Pro residues" evidence="8">
    <location>
        <begin position="290"/>
        <end position="311"/>
    </location>
</feature>
<evidence type="ECO:0000256" key="3">
    <source>
        <dbReference type="ARBA" id="ARBA00022679"/>
    </source>
</evidence>
<feature type="domain" description="Protein kinase" evidence="10">
    <location>
        <begin position="7"/>
        <end position="263"/>
    </location>
</feature>
<dbReference type="AlphaFoldDB" id="A0A918B3J9"/>
<dbReference type="EC" id="2.7.11.1" evidence="1"/>
<evidence type="ECO:0000256" key="5">
    <source>
        <dbReference type="ARBA" id="ARBA00022777"/>
    </source>
</evidence>
<dbReference type="SMART" id="SM00220">
    <property type="entry name" value="S_TKc"/>
    <property type="match status" value="1"/>
</dbReference>
<dbReference type="SUPFAM" id="SSF56112">
    <property type="entry name" value="Protein kinase-like (PK-like)"/>
    <property type="match status" value="1"/>
</dbReference>
<dbReference type="EMBL" id="BMSV01000006">
    <property type="protein sequence ID" value="GGQ13309.1"/>
    <property type="molecule type" value="Genomic_DNA"/>
</dbReference>
<dbReference type="GO" id="GO:0004674">
    <property type="term" value="F:protein serine/threonine kinase activity"/>
    <property type="evidence" value="ECO:0007669"/>
    <property type="project" value="UniProtKB-KW"/>
</dbReference>
<name>A0A918B3J9_9ACTN</name>
<dbReference type="InterPro" id="IPR011009">
    <property type="entry name" value="Kinase-like_dom_sf"/>
</dbReference>